<dbReference type="OrthoDB" id="370604at2"/>
<evidence type="ECO:0000313" key="2">
    <source>
        <dbReference type="Proteomes" id="UP000183469"/>
    </source>
</evidence>
<dbReference type="EMBL" id="FNQG01000002">
    <property type="protein sequence ID" value="SDZ77618.1"/>
    <property type="molecule type" value="Genomic_DNA"/>
</dbReference>
<dbReference type="Proteomes" id="UP000183469">
    <property type="component" value="Unassembled WGS sequence"/>
</dbReference>
<protein>
    <submittedName>
        <fullName evidence="1">Uncharacterized protein</fullName>
    </submittedName>
</protein>
<sequence>MKKELPHFNIGSAYGGAQEWCPTYWMNIGGCGAITACDCCLYFELYKGKTGLYPHDKTAITRDAYVDFAYLMEPYLRPREGGIDTLDIYIDGFTEFLHDHNVTDITLSPWSGNNSLNDTKTVIQQQINNGWPIPCLTLLHEHPAMDDYVWHWYILNGYEAFQDAFMVKAVSYGSWRWLDFDMLWNTGHERKGGLILFTI</sequence>
<gene>
    <name evidence="1" type="ORF">SAMN05660648_00531</name>
</gene>
<name>A0A1H3VU41_SELRU</name>
<proteinExistence type="predicted"/>
<dbReference type="RefSeq" id="WP_074670687.1">
    <property type="nucleotide sequence ID" value="NZ_FNQG01000002.1"/>
</dbReference>
<accession>A0A1H3VU41</accession>
<organism evidence="1 2">
    <name type="scientific">Selenomonas ruminantium</name>
    <dbReference type="NCBI Taxonomy" id="971"/>
    <lineage>
        <taxon>Bacteria</taxon>
        <taxon>Bacillati</taxon>
        <taxon>Bacillota</taxon>
        <taxon>Negativicutes</taxon>
        <taxon>Selenomonadales</taxon>
        <taxon>Selenomonadaceae</taxon>
        <taxon>Selenomonas</taxon>
    </lineage>
</organism>
<dbReference type="AlphaFoldDB" id="A0A1H3VU41"/>
<evidence type="ECO:0000313" key="1">
    <source>
        <dbReference type="EMBL" id="SDZ77618.1"/>
    </source>
</evidence>
<reference evidence="1 2" key="1">
    <citation type="submission" date="2016-10" db="EMBL/GenBank/DDBJ databases">
        <authorList>
            <person name="de Groot N.N."/>
        </authorList>
    </citation>
    <scope>NUCLEOTIDE SEQUENCE [LARGE SCALE GENOMIC DNA]</scope>
    <source>
        <strain evidence="1 2">DSM 2872</strain>
    </source>
</reference>